<dbReference type="GO" id="GO:0016787">
    <property type="term" value="F:hydrolase activity"/>
    <property type="evidence" value="ECO:0007669"/>
    <property type="project" value="UniProtKB-KW"/>
</dbReference>
<evidence type="ECO:0000256" key="1">
    <source>
        <dbReference type="ARBA" id="ARBA00004651"/>
    </source>
</evidence>
<feature type="transmembrane region" description="Helical" evidence="7">
    <location>
        <begin position="12"/>
        <end position="30"/>
    </location>
</feature>
<feature type="transmembrane region" description="Helical" evidence="7">
    <location>
        <begin position="212"/>
        <end position="230"/>
    </location>
</feature>
<dbReference type="GO" id="GO:0016413">
    <property type="term" value="F:O-acetyltransferase activity"/>
    <property type="evidence" value="ECO:0007669"/>
    <property type="project" value="TreeGrafter"/>
</dbReference>
<dbReference type="PANTHER" id="PTHR40074">
    <property type="entry name" value="O-ACETYLTRANSFERASE WECH"/>
    <property type="match status" value="1"/>
</dbReference>
<keyword evidence="9" id="KW-0012">Acyltransferase</keyword>
<keyword evidence="3" id="KW-1003">Cell membrane</keyword>
<evidence type="ECO:0000256" key="6">
    <source>
        <dbReference type="ARBA" id="ARBA00023136"/>
    </source>
</evidence>
<dbReference type="PANTHER" id="PTHR40074:SF2">
    <property type="entry name" value="O-ACETYLTRANSFERASE WECH"/>
    <property type="match status" value="1"/>
</dbReference>
<dbReference type="Proteomes" id="UP000199428">
    <property type="component" value="Unassembled WGS sequence"/>
</dbReference>
<evidence type="ECO:0000256" key="7">
    <source>
        <dbReference type="SAM" id="Phobius"/>
    </source>
</evidence>
<dbReference type="InterPro" id="IPR002656">
    <property type="entry name" value="Acyl_transf_3_dom"/>
</dbReference>
<dbReference type="EMBL" id="FMWK01000006">
    <property type="protein sequence ID" value="SCZ78635.1"/>
    <property type="molecule type" value="Genomic_DNA"/>
</dbReference>
<feature type="domain" description="Acyltransferase 3" evidence="8">
    <location>
        <begin position="12"/>
        <end position="317"/>
    </location>
</feature>
<keyword evidence="9" id="KW-0808">Transferase</keyword>
<comment type="similarity">
    <text evidence="2">Belongs to the acyltransferase 3 family.</text>
</comment>
<evidence type="ECO:0000259" key="8">
    <source>
        <dbReference type="Pfam" id="PF01757"/>
    </source>
</evidence>
<reference evidence="9 10" key="1">
    <citation type="submission" date="2016-10" db="EMBL/GenBank/DDBJ databases">
        <authorList>
            <person name="de Groot N.N."/>
        </authorList>
    </citation>
    <scope>NUCLEOTIDE SEQUENCE [LARGE SCALE GENOMIC DNA]</scope>
    <source>
        <strain evidence="9 10">DSM 10317</strain>
    </source>
</reference>
<sequence>MDNWISRNNSSIVRGLAALVIMYVHLGYTVPKEDNLLYLFEPLGYLCVGIFFFYTGYNLIATVEKKGTKGFVLSKIKRIYIPFVIANIIYILYLLSNGEYNYSTRGLLYSIVGLRLPNDTLWYVVSILWYQVLFFILYKIYEVLSKNKNNNTVALLMIIIAFVLYTISYPKVANITGAIQGYTEVFPISIIAGAIVRCYEEKIFKFVKSYKFQLMFALLFSLAFCFSKNSNGIRMMVMNIDIYNVLAPLLAALLVNVIICGEELKGKYSLLLGAISYEIYILHKPVMMFLRGNIICIENTIIYLIVYTLVLWGCAYILCKINKLGRIVGVNGEKQG</sequence>
<dbReference type="Pfam" id="PF01757">
    <property type="entry name" value="Acyl_transf_3"/>
    <property type="match status" value="1"/>
</dbReference>
<feature type="transmembrane region" description="Helical" evidence="7">
    <location>
        <begin position="120"/>
        <end position="141"/>
    </location>
</feature>
<evidence type="ECO:0000256" key="4">
    <source>
        <dbReference type="ARBA" id="ARBA00022692"/>
    </source>
</evidence>
<feature type="transmembrane region" description="Helical" evidence="7">
    <location>
        <begin position="301"/>
        <end position="319"/>
    </location>
</feature>
<evidence type="ECO:0000256" key="3">
    <source>
        <dbReference type="ARBA" id="ARBA00022475"/>
    </source>
</evidence>
<feature type="transmembrane region" description="Helical" evidence="7">
    <location>
        <begin position="153"/>
        <end position="169"/>
    </location>
</feature>
<feature type="transmembrane region" description="Helical" evidence="7">
    <location>
        <begin position="268"/>
        <end position="289"/>
    </location>
</feature>
<evidence type="ECO:0000313" key="9">
    <source>
        <dbReference type="EMBL" id="SCZ78635.1"/>
    </source>
</evidence>
<feature type="transmembrane region" description="Helical" evidence="7">
    <location>
        <begin position="181"/>
        <end position="200"/>
    </location>
</feature>
<evidence type="ECO:0000313" key="10">
    <source>
        <dbReference type="Proteomes" id="UP000199428"/>
    </source>
</evidence>
<dbReference type="GO" id="GO:0009246">
    <property type="term" value="P:enterobacterial common antigen biosynthetic process"/>
    <property type="evidence" value="ECO:0007669"/>
    <property type="project" value="TreeGrafter"/>
</dbReference>
<feature type="transmembrane region" description="Helical" evidence="7">
    <location>
        <begin position="80"/>
        <end position="100"/>
    </location>
</feature>
<evidence type="ECO:0000256" key="5">
    <source>
        <dbReference type="ARBA" id="ARBA00022989"/>
    </source>
</evidence>
<keyword evidence="4 7" id="KW-0812">Transmembrane</keyword>
<dbReference type="GO" id="GO:0005886">
    <property type="term" value="C:plasma membrane"/>
    <property type="evidence" value="ECO:0007669"/>
    <property type="project" value="UniProtKB-SubCell"/>
</dbReference>
<feature type="transmembrane region" description="Helical" evidence="7">
    <location>
        <begin position="242"/>
        <end position="261"/>
    </location>
</feature>
<organism evidence="9 10">
    <name type="scientific">Pseudobutyrivibrio xylanivorans</name>
    <dbReference type="NCBI Taxonomy" id="185007"/>
    <lineage>
        <taxon>Bacteria</taxon>
        <taxon>Bacillati</taxon>
        <taxon>Bacillota</taxon>
        <taxon>Clostridia</taxon>
        <taxon>Lachnospirales</taxon>
        <taxon>Lachnospiraceae</taxon>
        <taxon>Pseudobutyrivibrio</taxon>
    </lineage>
</organism>
<name>A0A1G5RWY6_PSEXY</name>
<dbReference type="RefSeq" id="WP_090162289.1">
    <property type="nucleotide sequence ID" value="NZ_FMWK01000006.1"/>
</dbReference>
<protein>
    <submittedName>
        <fullName evidence="9">Peptidoglycan/LPS O-acetylase OafA/YrhL, contains acyltransferase and SGNH-hydrolase domains</fullName>
    </submittedName>
</protein>
<proteinExistence type="inferred from homology"/>
<keyword evidence="6 7" id="KW-0472">Membrane</keyword>
<feature type="transmembrane region" description="Helical" evidence="7">
    <location>
        <begin position="42"/>
        <end position="60"/>
    </location>
</feature>
<keyword evidence="9" id="KW-0378">Hydrolase</keyword>
<accession>A0A1G5RWY6</accession>
<comment type="subcellular location">
    <subcellularLocation>
        <location evidence="1">Cell membrane</location>
        <topology evidence="1">Multi-pass membrane protein</topology>
    </subcellularLocation>
</comment>
<evidence type="ECO:0000256" key="2">
    <source>
        <dbReference type="ARBA" id="ARBA00007400"/>
    </source>
</evidence>
<gene>
    <name evidence="9" type="ORF">SAMN02910350_01371</name>
</gene>
<dbReference type="AlphaFoldDB" id="A0A1G5RWY6"/>
<keyword evidence="5 7" id="KW-1133">Transmembrane helix</keyword>